<dbReference type="InterPro" id="IPR021136">
    <property type="entry name" value="Flagellar_hook_control-like_C"/>
</dbReference>
<dbReference type="RefSeq" id="WP_404606262.1">
    <property type="nucleotide sequence ID" value="NZ_JBIYDN010000005.1"/>
</dbReference>
<sequence length="454" mass="46363">MTGLDSAVAALLASRTDMLLSALNTQTSSTAPQANTSQLSVDTPRVATPAAAISAYTAAGPSTQTALSDIARTLYIISRFGGGETPALLGSTPLWPTAPRLIVAASAFESLSGSLFSSSSANAASAVNPPAPPLPSSVLAAMLARTVVDSGLFYENHIALWLGGQRSLASMRNEPQARVDKLGSALPSDSLPAPDDEPADVWIDETLLPPTFTAADTPDTLNPMRPVPTPQTPQQAAALAASVREMPSSLFSSTAQGSGTAAAGAAPSAAHLQDSAVQAAVASGIHPSTLPLVRQQLDVLATDQFRWAGEAWPGAKFEWEIQPQNRAPHERDVFQESGAGAGSADSDRAWHTRVTLTLPTLGNVDADLVLTGQQLVVRLNASEGGAARLAADGDHFRQQLDAAGLQLAGLTVHARDALAELAADPAPSHFADTASAVPSPSASPSASSSAGSGT</sequence>
<accession>A0ABW8MF32</accession>
<evidence type="ECO:0000259" key="2">
    <source>
        <dbReference type="Pfam" id="PF02120"/>
    </source>
</evidence>
<feature type="region of interest" description="Disordered" evidence="1">
    <location>
        <begin position="429"/>
        <end position="454"/>
    </location>
</feature>
<proteinExistence type="predicted"/>
<evidence type="ECO:0000313" key="4">
    <source>
        <dbReference type="Proteomes" id="UP001620514"/>
    </source>
</evidence>
<gene>
    <name evidence="3" type="ORF">ABH943_002142</name>
</gene>
<feature type="domain" description="Flagellar hook-length control protein-like C-terminal" evidence="2">
    <location>
        <begin position="342"/>
        <end position="416"/>
    </location>
</feature>
<dbReference type="EMBL" id="JBIYDN010000005">
    <property type="protein sequence ID" value="MFK4442127.1"/>
    <property type="molecule type" value="Genomic_DNA"/>
</dbReference>
<keyword evidence="4" id="KW-1185">Reference proteome</keyword>
<evidence type="ECO:0000313" key="3">
    <source>
        <dbReference type="EMBL" id="MFK4442127.1"/>
    </source>
</evidence>
<dbReference type="Gene3D" id="3.30.750.140">
    <property type="match status" value="1"/>
</dbReference>
<reference evidence="3 4" key="1">
    <citation type="submission" date="2024-11" db="EMBL/GenBank/DDBJ databases">
        <title>Using genomics to understand microbial adaptation to soil warming.</title>
        <authorList>
            <person name="Deangelis K.M. PhD."/>
        </authorList>
    </citation>
    <scope>NUCLEOTIDE SEQUENCE [LARGE SCALE GENOMIC DNA]</scope>
    <source>
        <strain evidence="3 4">GAS97</strain>
    </source>
</reference>
<dbReference type="Pfam" id="PF02120">
    <property type="entry name" value="Flg_hook"/>
    <property type="match status" value="1"/>
</dbReference>
<feature type="compositionally biased region" description="Low complexity" evidence="1">
    <location>
        <begin position="434"/>
        <end position="454"/>
    </location>
</feature>
<name>A0ABW8MF32_9BURK</name>
<protein>
    <recommendedName>
        <fullName evidence="2">Flagellar hook-length control protein-like C-terminal domain-containing protein</fullName>
    </recommendedName>
</protein>
<organism evidence="3 4">
    <name type="scientific">Caballeronia udeis</name>
    <dbReference type="NCBI Taxonomy" id="1232866"/>
    <lineage>
        <taxon>Bacteria</taxon>
        <taxon>Pseudomonadati</taxon>
        <taxon>Pseudomonadota</taxon>
        <taxon>Betaproteobacteria</taxon>
        <taxon>Burkholderiales</taxon>
        <taxon>Burkholderiaceae</taxon>
        <taxon>Caballeronia</taxon>
    </lineage>
</organism>
<evidence type="ECO:0000256" key="1">
    <source>
        <dbReference type="SAM" id="MobiDB-lite"/>
    </source>
</evidence>
<dbReference type="Proteomes" id="UP001620514">
    <property type="component" value="Unassembled WGS sequence"/>
</dbReference>
<comment type="caution">
    <text evidence="3">The sequence shown here is derived from an EMBL/GenBank/DDBJ whole genome shotgun (WGS) entry which is preliminary data.</text>
</comment>
<dbReference type="InterPro" id="IPR038610">
    <property type="entry name" value="FliK-like_C_sf"/>
</dbReference>